<organism evidence="2">
    <name type="scientific">freshwater metagenome</name>
    <dbReference type="NCBI Taxonomy" id="449393"/>
    <lineage>
        <taxon>unclassified sequences</taxon>
        <taxon>metagenomes</taxon>
        <taxon>ecological metagenomes</taxon>
    </lineage>
</organism>
<keyword evidence="1" id="KW-0812">Transmembrane</keyword>
<name>A0A6J6W4X5_9ZZZZ</name>
<proteinExistence type="predicted"/>
<feature type="transmembrane region" description="Helical" evidence="1">
    <location>
        <begin position="61"/>
        <end position="83"/>
    </location>
</feature>
<accession>A0A6J6W4X5</accession>
<feature type="transmembrane region" description="Helical" evidence="1">
    <location>
        <begin position="122"/>
        <end position="144"/>
    </location>
</feature>
<keyword evidence="1" id="KW-0472">Membrane</keyword>
<gene>
    <name evidence="2" type="ORF">UFOPK2894_00996</name>
</gene>
<evidence type="ECO:0000256" key="1">
    <source>
        <dbReference type="SAM" id="Phobius"/>
    </source>
</evidence>
<protein>
    <submittedName>
        <fullName evidence="2">Unannotated protein</fullName>
    </submittedName>
</protein>
<reference evidence="2" key="1">
    <citation type="submission" date="2020-05" db="EMBL/GenBank/DDBJ databases">
        <authorList>
            <person name="Chiriac C."/>
            <person name="Salcher M."/>
            <person name="Ghai R."/>
            <person name="Kavagutti S V."/>
        </authorList>
    </citation>
    <scope>NUCLEOTIDE SEQUENCE</scope>
</reference>
<dbReference type="EMBL" id="CAEZZQ010000058">
    <property type="protein sequence ID" value="CAB4777998.1"/>
    <property type="molecule type" value="Genomic_DNA"/>
</dbReference>
<dbReference type="AlphaFoldDB" id="A0A6J6W4X5"/>
<keyword evidence="1" id="KW-1133">Transmembrane helix</keyword>
<evidence type="ECO:0000313" key="2">
    <source>
        <dbReference type="EMBL" id="CAB4777998.1"/>
    </source>
</evidence>
<sequence length="193" mass="20684">MVSQQSLPQVHIPRRQLLVAVAKVVPYRMVFIVQSATPMRQEAVDPQFVCRGLRLIWLPQLAVAVAGIRVVALAAVATSVFQVQVVQQVARNLLAVPAALRLTLTPELRELHIKVETPSTKVAVAVAATSAVAVAAITAAVVAVRVTKRYSPVALQLLGLHAALPGHPLAWDTPSLMMPTGQRAVPLQQIQQS</sequence>